<dbReference type="InterPro" id="IPR015943">
    <property type="entry name" value="WD40/YVTN_repeat-like_dom_sf"/>
</dbReference>
<dbReference type="SUPFAM" id="SSF110296">
    <property type="entry name" value="Oligoxyloglucan reducing end-specific cellobiohydrolase"/>
    <property type="match status" value="1"/>
</dbReference>
<name>X1Q4I4_9ZZZZ</name>
<sequence>IDEPATATRVLAEWEATALTGGFPGRIAWIAGNSNHMGHFYVLWCSNLSGTGVWVLKTTDLGETWTAHQLYDRPYSYDVGNIQAGTAQGESPYPPGDVIYACLNLGAGGALWLARSLDEGETWATIPTPPHGVSTWQPRLYVDPADQAQFFTGGDTGGPNLYRTWNHGATWFLADAGNALGINVDPPGLYGTMGTAPSNPDAIRVLKNSHIWKTSDNGLIWRDQGPTQYELPHLRFRDGSYDYLYLARIYNAPGTGGIYTHHVLL</sequence>
<dbReference type="AlphaFoldDB" id="X1Q4I4"/>
<reference evidence="1" key="1">
    <citation type="journal article" date="2014" name="Front. Microbiol.">
        <title>High frequency of phylogenetically diverse reductive dehalogenase-homologous genes in deep subseafloor sedimentary metagenomes.</title>
        <authorList>
            <person name="Kawai M."/>
            <person name="Futagami T."/>
            <person name="Toyoda A."/>
            <person name="Takaki Y."/>
            <person name="Nishi S."/>
            <person name="Hori S."/>
            <person name="Arai W."/>
            <person name="Tsubouchi T."/>
            <person name="Morono Y."/>
            <person name="Uchiyama I."/>
            <person name="Ito T."/>
            <person name="Fujiyama A."/>
            <person name="Inagaki F."/>
            <person name="Takami H."/>
        </authorList>
    </citation>
    <scope>NUCLEOTIDE SEQUENCE</scope>
    <source>
        <strain evidence="1">Expedition CK06-06</strain>
    </source>
</reference>
<proteinExistence type="predicted"/>
<feature type="non-terminal residue" evidence="1">
    <location>
        <position position="1"/>
    </location>
</feature>
<accession>X1Q4I4</accession>
<gene>
    <name evidence="1" type="ORF">S06H3_41611</name>
</gene>
<protein>
    <recommendedName>
        <fullName evidence="2">Sialidase domain-containing protein</fullName>
    </recommendedName>
</protein>
<organism evidence="1">
    <name type="scientific">marine sediment metagenome</name>
    <dbReference type="NCBI Taxonomy" id="412755"/>
    <lineage>
        <taxon>unclassified sequences</taxon>
        <taxon>metagenomes</taxon>
        <taxon>ecological metagenomes</taxon>
    </lineage>
</organism>
<evidence type="ECO:0000313" key="1">
    <source>
        <dbReference type="EMBL" id="GAI45965.1"/>
    </source>
</evidence>
<dbReference type="Gene3D" id="2.130.10.10">
    <property type="entry name" value="YVTN repeat-like/Quinoprotein amine dehydrogenase"/>
    <property type="match status" value="1"/>
</dbReference>
<evidence type="ECO:0008006" key="2">
    <source>
        <dbReference type="Google" id="ProtNLM"/>
    </source>
</evidence>
<comment type="caution">
    <text evidence="1">The sequence shown here is derived from an EMBL/GenBank/DDBJ whole genome shotgun (WGS) entry which is preliminary data.</text>
</comment>
<dbReference type="EMBL" id="BARV01025668">
    <property type="protein sequence ID" value="GAI45965.1"/>
    <property type="molecule type" value="Genomic_DNA"/>
</dbReference>
<feature type="non-terminal residue" evidence="1">
    <location>
        <position position="265"/>
    </location>
</feature>